<dbReference type="EMBL" id="CAJPEX010006409">
    <property type="protein sequence ID" value="CAG0924064.1"/>
    <property type="molecule type" value="Genomic_DNA"/>
</dbReference>
<evidence type="ECO:0000256" key="2">
    <source>
        <dbReference type="SAM" id="Phobius"/>
    </source>
</evidence>
<feature type="region of interest" description="Disordered" evidence="1">
    <location>
        <begin position="538"/>
        <end position="558"/>
    </location>
</feature>
<organism evidence="3">
    <name type="scientific">Notodromas monacha</name>
    <dbReference type="NCBI Taxonomy" id="399045"/>
    <lineage>
        <taxon>Eukaryota</taxon>
        <taxon>Metazoa</taxon>
        <taxon>Ecdysozoa</taxon>
        <taxon>Arthropoda</taxon>
        <taxon>Crustacea</taxon>
        <taxon>Oligostraca</taxon>
        <taxon>Ostracoda</taxon>
        <taxon>Podocopa</taxon>
        <taxon>Podocopida</taxon>
        <taxon>Cypridocopina</taxon>
        <taxon>Cypridoidea</taxon>
        <taxon>Cyprididae</taxon>
        <taxon>Notodromas</taxon>
    </lineage>
</organism>
<evidence type="ECO:0000313" key="4">
    <source>
        <dbReference type="Proteomes" id="UP000678499"/>
    </source>
</evidence>
<dbReference type="Proteomes" id="UP000678499">
    <property type="component" value="Unassembled WGS sequence"/>
</dbReference>
<evidence type="ECO:0000313" key="3">
    <source>
        <dbReference type="EMBL" id="CAD7283912.1"/>
    </source>
</evidence>
<proteinExistence type="predicted"/>
<evidence type="ECO:0000256" key="1">
    <source>
        <dbReference type="SAM" id="MobiDB-lite"/>
    </source>
</evidence>
<dbReference type="EMBL" id="OA888446">
    <property type="protein sequence ID" value="CAD7283912.1"/>
    <property type="molecule type" value="Genomic_DNA"/>
</dbReference>
<gene>
    <name evidence="3" type="ORF">NMOB1V02_LOCUS11520</name>
</gene>
<dbReference type="InterPro" id="IPR011047">
    <property type="entry name" value="Quinoprotein_ADH-like_sf"/>
</dbReference>
<keyword evidence="2" id="KW-0812">Transmembrane</keyword>
<reference evidence="3" key="1">
    <citation type="submission" date="2020-11" db="EMBL/GenBank/DDBJ databases">
        <authorList>
            <person name="Tran Van P."/>
        </authorList>
    </citation>
    <scope>NUCLEOTIDE SEQUENCE</scope>
</reference>
<dbReference type="AlphaFoldDB" id="A0A7R9C0S8"/>
<name>A0A7R9C0S8_9CRUS</name>
<keyword evidence="2" id="KW-0472">Membrane</keyword>
<keyword evidence="4" id="KW-1185">Reference proteome</keyword>
<feature type="transmembrane region" description="Helical" evidence="2">
    <location>
        <begin position="85"/>
        <end position="107"/>
    </location>
</feature>
<protein>
    <submittedName>
        <fullName evidence="3">Uncharacterized protein</fullName>
    </submittedName>
</protein>
<keyword evidence="2" id="KW-1133">Transmembrane helix</keyword>
<sequence>MSSARRAHSKQYVSVPMKALSSGSGSSSDSEEDVYIAEKMKNSNVVTPKTLSELLSYLPEIEIVSEDEAKRSRFRRLCARHSRSFYIAVTIILLLAFLGIFLGLLVIPTCSPNSSWPQCLEKIPEVISSSLPGKADGVVVPAHWRQTFPGAVSSESNVYLGTDDMYVIYGLRYIEKSAGEKSESGFDGVFDFDSTDQLRLKSALMSISLTSGEIRWQRDLEFAERRIERVKCSVKSMSCLTTLHPGTLSVFNPETGQGKWTKEIGDGKLDVSFIMDVNNDAIPDFILLLNPTELQPGKTSIQSSIRLISGSDGSTLGRELHIPGCYELSDPHVVDSGSMDLVHITCKEPNSDEHLLRLSMPDLVKSALNGTESTVVGLAEKTHQVNSDSVANFAGGIVHFNDYDLRWTNFRNGSSQVLIDVSEDSIDINQGPTRVTKFEQMLKRAVVTGGDFVPHCGRLKDSSSCPIVVFVKTWTNVSNSRQKREVIEAPIATVFPGSLVDDNSFLDPGSLYDVDNPQNVRVGPLRSESVENDVRYGVTDDVAPKPATEDVKDPSSSKPPFVLKVQTRESSWEFVSLIDRVTWFRERKDVNFDHGFLEVENVTVACASSPEATSLRLVLSELGSCIPRPNQHSVATTLVTGSGIEVNTGTGEQMVALVSTTPSLERVPNPDGKSIFRLVTKVNHWRGFMADVPGES</sequence>
<dbReference type="SUPFAM" id="SSF50998">
    <property type="entry name" value="Quinoprotein alcohol dehydrogenase-like"/>
    <property type="match status" value="1"/>
</dbReference>
<accession>A0A7R9C0S8</accession>